<accession>A0ABU8HF74</accession>
<dbReference type="Gene3D" id="3.50.50.60">
    <property type="entry name" value="FAD/NAD(P)-binding domain"/>
    <property type="match status" value="1"/>
</dbReference>
<organism evidence="2 3">
    <name type="scientific">Bacillus spongiae</name>
    <dbReference type="NCBI Taxonomy" id="2683610"/>
    <lineage>
        <taxon>Bacteria</taxon>
        <taxon>Bacillati</taxon>
        <taxon>Bacillota</taxon>
        <taxon>Bacilli</taxon>
        <taxon>Bacillales</taxon>
        <taxon>Bacillaceae</taxon>
        <taxon>Bacillus</taxon>
    </lineage>
</organism>
<dbReference type="PANTHER" id="PTHR43539">
    <property type="entry name" value="FLAVIN-BINDING MONOOXYGENASE-LIKE PROTEIN (AFU_ORTHOLOGUE AFUA_4G09220)"/>
    <property type="match status" value="1"/>
</dbReference>
<dbReference type="PANTHER" id="PTHR43539:SF78">
    <property type="entry name" value="FLAVIN-CONTAINING MONOOXYGENASE"/>
    <property type="match status" value="1"/>
</dbReference>
<dbReference type="PRINTS" id="PR00411">
    <property type="entry name" value="PNDRDTASEI"/>
</dbReference>
<dbReference type="Pfam" id="PF13738">
    <property type="entry name" value="Pyr_redox_3"/>
    <property type="match status" value="1"/>
</dbReference>
<name>A0ABU8HF74_9BACI</name>
<gene>
    <name evidence="2" type="ORF">WAK64_13115</name>
</gene>
<dbReference type="InterPro" id="IPR050982">
    <property type="entry name" value="Auxin_biosynth/cation_transpt"/>
</dbReference>
<dbReference type="InterPro" id="IPR036188">
    <property type="entry name" value="FAD/NAD-bd_sf"/>
</dbReference>
<keyword evidence="3" id="KW-1185">Reference proteome</keyword>
<dbReference type="RefSeq" id="WP_336587437.1">
    <property type="nucleotide sequence ID" value="NZ_JBBAXC010000010.1"/>
</dbReference>
<evidence type="ECO:0000313" key="2">
    <source>
        <dbReference type="EMBL" id="MEI5907995.1"/>
    </source>
</evidence>
<dbReference type="Proteomes" id="UP001312865">
    <property type="component" value="Unassembled WGS sequence"/>
</dbReference>
<dbReference type="SUPFAM" id="SSF51905">
    <property type="entry name" value="FAD/NAD(P)-binding domain"/>
    <property type="match status" value="1"/>
</dbReference>
<keyword evidence="1" id="KW-0560">Oxidoreductase</keyword>
<sequence length="445" mass="49047">MKQIQNDSFPVAIIGGGPVGLATAAQLTKKGENFILFEAGKTIGSSVLEWGHVRMFSTWKYNIDKASKELLEHSGWLAPNENGLPTGKDLVDKYLHPLSSLPEIRENIMLNAKVVGVAKKGLNKLKTDQREDVPFEVYVEIDGEMKMFTAKAVIDSSGTWKSPNPSLSNGIWTKAEKQLKNHIHYGIPNVNQLEERYKNKTIMVVGSGHSAINSLLDFAKLKEKYSDTTVYWVIRKKHVSETYGGQEDDELQARGELGIKIQKLVESNQINVITPFYIRDLQENQGKISVFGELNKEEITLNHIDELVVSTGFRPDVTFLNEIRLNLDPAVESVEALAPLIDPNIHSCGTVRPHGEAELRQPEKNFYIVGMKSYGRAPTFLLATGYEQVRSVVDYLSGDLARAKEVHLDLPETGVCSSGIGNGTANSCCGPSPTPKSSNSSSCCG</sequence>
<proteinExistence type="predicted"/>
<evidence type="ECO:0000313" key="3">
    <source>
        <dbReference type="Proteomes" id="UP001312865"/>
    </source>
</evidence>
<reference evidence="2 3" key="1">
    <citation type="journal article" date="2018" name="J. Microbiol.">
        <title>Bacillus spongiae sp. nov., isolated from sponge of Jeju Island.</title>
        <authorList>
            <person name="Lee G.E."/>
            <person name="Im W.T."/>
            <person name="Park J.S."/>
        </authorList>
    </citation>
    <scope>NUCLEOTIDE SEQUENCE [LARGE SCALE GENOMIC DNA]</scope>
    <source>
        <strain evidence="2 3">135PIL107-10</strain>
    </source>
</reference>
<comment type="caution">
    <text evidence="2">The sequence shown here is derived from an EMBL/GenBank/DDBJ whole genome shotgun (WGS) entry which is preliminary data.</text>
</comment>
<dbReference type="EMBL" id="JBBAXC010000010">
    <property type="protein sequence ID" value="MEI5907995.1"/>
    <property type="molecule type" value="Genomic_DNA"/>
</dbReference>
<dbReference type="PRINTS" id="PR00368">
    <property type="entry name" value="FADPNR"/>
</dbReference>
<protein>
    <submittedName>
        <fullName evidence="2">NAD(P)-binding domain-containing protein</fullName>
    </submittedName>
</protein>
<evidence type="ECO:0000256" key="1">
    <source>
        <dbReference type="ARBA" id="ARBA00023002"/>
    </source>
</evidence>